<organism evidence="5 6">
    <name type="scientific">Spizellomyces punctatus (strain DAOM BR117)</name>
    <dbReference type="NCBI Taxonomy" id="645134"/>
    <lineage>
        <taxon>Eukaryota</taxon>
        <taxon>Fungi</taxon>
        <taxon>Fungi incertae sedis</taxon>
        <taxon>Chytridiomycota</taxon>
        <taxon>Chytridiomycota incertae sedis</taxon>
        <taxon>Chytridiomycetes</taxon>
        <taxon>Spizellomycetales</taxon>
        <taxon>Spizellomycetaceae</taxon>
        <taxon>Spizellomyces</taxon>
    </lineage>
</organism>
<dbReference type="AlphaFoldDB" id="A0A0L0HJI5"/>
<dbReference type="GO" id="GO:0098542">
    <property type="term" value="P:defense response to other organism"/>
    <property type="evidence" value="ECO:0007669"/>
    <property type="project" value="InterPro"/>
</dbReference>
<evidence type="ECO:0000313" key="6">
    <source>
        <dbReference type="Proteomes" id="UP000053201"/>
    </source>
</evidence>
<dbReference type="RefSeq" id="XP_016609316.1">
    <property type="nucleotide sequence ID" value="XM_016751375.1"/>
</dbReference>
<feature type="compositionally biased region" description="Pro residues" evidence="3">
    <location>
        <begin position="15"/>
        <end position="50"/>
    </location>
</feature>
<feature type="transmembrane region" description="Helical" evidence="4">
    <location>
        <begin position="130"/>
        <end position="149"/>
    </location>
</feature>
<gene>
    <name evidence="5" type="ORF">SPPG_03087</name>
</gene>
<keyword evidence="2 4" id="KW-0472">Membrane</keyword>
<keyword evidence="6" id="KW-1185">Reference proteome</keyword>
<evidence type="ECO:0000256" key="1">
    <source>
        <dbReference type="ARBA" id="ARBA00004370"/>
    </source>
</evidence>
<evidence type="ECO:0008006" key="7">
    <source>
        <dbReference type="Google" id="ProtNLM"/>
    </source>
</evidence>
<comment type="subcellular location">
    <subcellularLocation>
        <location evidence="1">Membrane</location>
    </subcellularLocation>
</comment>
<dbReference type="Proteomes" id="UP000053201">
    <property type="component" value="Unassembled WGS sequence"/>
</dbReference>
<evidence type="ECO:0000256" key="2">
    <source>
        <dbReference type="ARBA" id="ARBA00023136"/>
    </source>
</evidence>
<evidence type="ECO:0000256" key="3">
    <source>
        <dbReference type="SAM" id="MobiDB-lite"/>
    </source>
</evidence>
<name>A0A0L0HJI5_SPIPD</name>
<dbReference type="OMA" id="CPRWIRY"/>
<evidence type="ECO:0000313" key="5">
    <source>
        <dbReference type="EMBL" id="KND01277.1"/>
    </source>
</evidence>
<dbReference type="InParanoid" id="A0A0L0HJI5"/>
<dbReference type="InterPro" id="IPR044839">
    <property type="entry name" value="NDR1-like"/>
</dbReference>
<dbReference type="PANTHER" id="PTHR31234:SF2">
    <property type="entry name" value="OS05G0199100 PROTEIN"/>
    <property type="match status" value="1"/>
</dbReference>
<keyword evidence="4" id="KW-0812">Transmembrane</keyword>
<dbReference type="STRING" id="645134.A0A0L0HJI5"/>
<proteinExistence type="predicted"/>
<dbReference type="PANTHER" id="PTHR31234">
    <property type="entry name" value="LATE EMBRYOGENESIS ABUNDANT (LEA) HYDROXYPROLINE-RICH GLYCOPROTEIN FAMILY"/>
    <property type="match status" value="1"/>
</dbReference>
<sequence>MDPRWDYEQRYAQQQPPPPSPQYPYRPFPPPQGPAYGPGPPSPSLPPPPYARIFSPMGSPMGTPMPVAYPRTKAPTPVEKNVLFPQGSKVPTAYGIKRGEMQQETYKDVNCCRQNCCCCIPRSRRGKKGCAAIVVLLLVGLGLLGYFFFPRIPDIKFENLALANLPPNELMQFKLPDATNSTFSASLMLTMTISLKSENYYAIYLKQLDVTAFVDTSLPTSSVKPTRQPIGKGTRTNVRFPSRSTTQFTLNFTLTYTSPTGIAGIIADPAFNQLLASCNIENFTNSPAGKPVKIDYTAAVSVVPLSTFNLRPKLEGSFDFGCPFSGPLLERIQAVLAGVKSGQVPIGDLTKALLTALQDQPLGALAGQALGRKKQS</sequence>
<feature type="region of interest" description="Disordered" evidence="3">
    <location>
        <begin position="1"/>
        <end position="56"/>
    </location>
</feature>
<accession>A0A0L0HJI5</accession>
<dbReference type="GeneID" id="27686634"/>
<dbReference type="GO" id="GO:0016020">
    <property type="term" value="C:membrane"/>
    <property type="evidence" value="ECO:0007669"/>
    <property type="project" value="UniProtKB-SubCell"/>
</dbReference>
<reference evidence="5 6" key="1">
    <citation type="submission" date="2009-08" db="EMBL/GenBank/DDBJ databases">
        <title>The Genome Sequence of Spizellomyces punctatus strain DAOM BR117.</title>
        <authorList>
            <consortium name="The Broad Institute Genome Sequencing Platform"/>
            <person name="Russ C."/>
            <person name="Cuomo C."/>
            <person name="Shea T."/>
            <person name="Young S.K."/>
            <person name="Zeng Q."/>
            <person name="Koehrsen M."/>
            <person name="Haas B."/>
            <person name="Borodovsky M."/>
            <person name="Guigo R."/>
            <person name="Alvarado L."/>
            <person name="Berlin A."/>
            <person name="Bochicchio J."/>
            <person name="Borenstein D."/>
            <person name="Chapman S."/>
            <person name="Chen Z."/>
            <person name="Engels R."/>
            <person name="Freedman E."/>
            <person name="Gellesch M."/>
            <person name="Goldberg J."/>
            <person name="Griggs A."/>
            <person name="Gujja S."/>
            <person name="Heiman D."/>
            <person name="Hepburn T."/>
            <person name="Howarth C."/>
            <person name="Jen D."/>
            <person name="Larson L."/>
            <person name="Lewis B."/>
            <person name="Mehta T."/>
            <person name="Park D."/>
            <person name="Pearson M."/>
            <person name="Roberts A."/>
            <person name="Saif S."/>
            <person name="Shenoy N."/>
            <person name="Sisk P."/>
            <person name="Stolte C."/>
            <person name="Sykes S."/>
            <person name="Thomson T."/>
            <person name="Walk T."/>
            <person name="White J."/>
            <person name="Yandava C."/>
            <person name="Burger G."/>
            <person name="Gray M.W."/>
            <person name="Holland P.W.H."/>
            <person name="King N."/>
            <person name="Lang F.B.F."/>
            <person name="Roger A.J."/>
            <person name="Ruiz-Trillo I."/>
            <person name="Lander E."/>
            <person name="Nusbaum C."/>
        </authorList>
    </citation>
    <scope>NUCLEOTIDE SEQUENCE [LARGE SCALE GENOMIC DNA]</scope>
    <source>
        <strain evidence="5 6">DAOM BR117</strain>
    </source>
</reference>
<dbReference type="EMBL" id="KQ257454">
    <property type="protein sequence ID" value="KND01277.1"/>
    <property type="molecule type" value="Genomic_DNA"/>
</dbReference>
<dbReference type="OrthoDB" id="2122640at2759"/>
<keyword evidence="4" id="KW-1133">Transmembrane helix</keyword>
<evidence type="ECO:0000256" key="4">
    <source>
        <dbReference type="SAM" id="Phobius"/>
    </source>
</evidence>
<protein>
    <recommendedName>
        <fullName evidence="7">Late embryogenesis abundant protein LEA-2 subgroup domain-containing protein</fullName>
    </recommendedName>
</protein>
<dbReference type="VEuPathDB" id="FungiDB:SPPG_03087"/>